<gene>
    <name evidence="3" type="ORF">QYE76_049166</name>
</gene>
<comment type="caution">
    <text evidence="3">The sequence shown here is derived from an EMBL/GenBank/DDBJ whole genome shotgun (WGS) entry which is preliminary data.</text>
</comment>
<name>A0AAD8SP37_LOLMU</name>
<organism evidence="3 4">
    <name type="scientific">Lolium multiflorum</name>
    <name type="common">Italian ryegrass</name>
    <name type="synonym">Lolium perenne subsp. multiflorum</name>
    <dbReference type="NCBI Taxonomy" id="4521"/>
    <lineage>
        <taxon>Eukaryota</taxon>
        <taxon>Viridiplantae</taxon>
        <taxon>Streptophyta</taxon>
        <taxon>Embryophyta</taxon>
        <taxon>Tracheophyta</taxon>
        <taxon>Spermatophyta</taxon>
        <taxon>Magnoliopsida</taxon>
        <taxon>Liliopsida</taxon>
        <taxon>Poales</taxon>
        <taxon>Poaceae</taxon>
        <taxon>BOP clade</taxon>
        <taxon>Pooideae</taxon>
        <taxon>Poodae</taxon>
        <taxon>Poeae</taxon>
        <taxon>Poeae Chloroplast Group 2 (Poeae type)</taxon>
        <taxon>Loliodinae</taxon>
        <taxon>Loliinae</taxon>
        <taxon>Lolium</taxon>
    </lineage>
</organism>
<dbReference type="EMBL" id="JAUUTY010000003">
    <property type="protein sequence ID" value="KAK1661007.1"/>
    <property type="molecule type" value="Genomic_DNA"/>
</dbReference>
<evidence type="ECO:0000256" key="2">
    <source>
        <dbReference type="SAM" id="MobiDB-lite"/>
    </source>
</evidence>
<proteinExistence type="predicted"/>
<accession>A0AAD8SP37</accession>
<reference evidence="3" key="1">
    <citation type="submission" date="2023-07" db="EMBL/GenBank/DDBJ databases">
        <title>A chromosome-level genome assembly of Lolium multiflorum.</title>
        <authorList>
            <person name="Chen Y."/>
            <person name="Copetti D."/>
            <person name="Kolliker R."/>
            <person name="Studer B."/>
        </authorList>
    </citation>
    <scope>NUCLEOTIDE SEQUENCE</scope>
    <source>
        <strain evidence="3">02402/16</strain>
        <tissue evidence="3">Leaf</tissue>
    </source>
</reference>
<feature type="region of interest" description="Disordered" evidence="2">
    <location>
        <begin position="1"/>
        <end position="25"/>
    </location>
</feature>
<evidence type="ECO:0000313" key="3">
    <source>
        <dbReference type="EMBL" id="KAK1661007.1"/>
    </source>
</evidence>
<sequence length="337" mass="37323">MGSPSHSQYAQQGGSAASTALTKQRDATSIPPCDTFTLAASPRQLECNFLALLSDSSSDGVENKFLSPQAKKIKVMLEDYVQTLVKEGPKFPTILPPTLTSPEKCNLNLPQDSFTARIRAACVQIGLEEVQGFLLKKPLNKARVLEAIEAAISEWNKQYEGMFPAEIEKLISLLNSLAIRLEGKTPPNLFENETITLAEEQVRPLLEQIDNAVSLIGKETQLFEGEMPGLRKELDKLRALDKEHEEEAAKFDRMAEDARKKAKEIRSQQRHVGTKLKCIKVTSNAFQAQTGQLIQRSEEAKAFLALIDERQKQAGTMEPPEVALILAYTCGSLEKDP</sequence>
<protein>
    <submittedName>
        <fullName evidence="3">Uncharacterized protein</fullName>
    </submittedName>
</protein>
<dbReference type="AlphaFoldDB" id="A0AAD8SP37"/>
<evidence type="ECO:0000256" key="1">
    <source>
        <dbReference type="SAM" id="Coils"/>
    </source>
</evidence>
<dbReference type="Proteomes" id="UP001231189">
    <property type="component" value="Unassembled WGS sequence"/>
</dbReference>
<evidence type="ECO:0000313" key="4">
    <source>
        <dbReference type="Proteomes" id="UP001231189"/>
    </source>
</evidence>
<feature type="coiled-coil region" evidence="1">
    <location>
        <begin position="227"/>
        <end position="268"/>
    </location>
</feature>
<feature type="compositionally biased region" description="Polar residues" evidence="2">
    <location>
        <begin position="1"/>
        <end position="22"/>
    </location>
</feature>
<keyword evidence="1" id="KW-0175">Coiled coil</keyword>
<keyword evidence="4" id="KW-1185">Reference proteome</keyword>